<gene>
    <name evidence="2" type="ORF">GYMLUDRAFT_86814</name>
</gene>
<feature type="transmembrane region" description="Helical" evidence="1">
    <location>
        <begin position="60"/>
        <end position="78"/>
    </location>
</feature>
<keyword evidence="1" id="KW-0472">Membrane</keyword>
<keyword evidence="1" id="KW-1133">Transmembrane helix</keyword>
<organism evidence="2 3">
    <name type="scientific">Collybiopsis luxurians FD-317 M1</name>
    <dbReference type="NCBI Taxonomy" id="944289"/>
    <lineage>
        <taxon>Eukaryota</taxon>
        <taxon>Fungi</taxon>
        <taxon>Dikarya</taxon>
        <taxon>Basidiomycota</taxon>
        <taxon>Agaricomycotina</taxon>
        <taxon>Agaricomycetes</taxon>
        <taxon>Agaricomycetidae</taxon>
        <taxon>Agaricales</taxon>
        <taxon>Marasmiineae</taxon>
        <taxon>Omphalotaceae</taxon>
        <taxon>Collybiopsis</taxon>
        <taxon>Collybiopsis luxurians</taxon>
    </lineage>
</organism>
<dbReference type="Proteomes" id="UP000053593">
    <property type="component" value="Unassembled WGS sequence"/>
</dbReference>
<evidence type="ECO:0000313" key="2">
    <source>
        <dbReference type="EMBL" id="KIK57350.1"/>
    </source>
</evidence>
<dbReference type="HOGENOM" id="CLU_104713_0_0_1"/>
<sequence>MAPPRWTWFFLAGLTITVPLAICAYRIPTGISAFLIMYAMQLILVITINFTALAEHQEDALFITFFFPTFGFFISSTSPNPNPFFVAVQVLFSAIAATPVSIVAFLFASRVRFQEDTGNESRFKYFISDHVFSSQTSVDHVFRLPRRVKKAFVKHLLSQFPHSTSDNSYKTINP</sequence>
<name>A0A0D0B2G2_9AGAR</name>
<dbReference type="AlphaFoldDB" id="A0A0D0B2G2"/>
<evidence type="ECO:0000256" key="1">
    <source>
        <dbReference type="SAM" id="Phobius"/>
    </source>
</evidence>
<evidence type="ECO:0000313" key="3">
    <source>
        <dbReference type="Proteomes" id="UP000053593"/>
    </source>
</evidence>
<accession>A0A0D0B2G2</accession>
<dbReference type="EMBL" id="KN834791">
    <property type="protein sequence ID" value="KIK57350.1"/>
    <property type="molecule type" value="Genomic_DNA"/>
</dbReference>
<feature type="transmembrane region" description="Helical" evidence="1">
    <location>
        <begin position="84"/>
        <end position="108"/>
    </location>
</feature>
<reference evidence="2 3" key="1">
    <citation type="submission" date="2014-04" db="EMBL/GenBank/DDBJ databases">
        <title>Evolutionary Origins and Diversification of the Mycorrhizal Mutualists.</title>
        <authorList>
            <consortium name="DOE Joint Genome Institute"/>
            <consortium name="Mycorrhizal Genomics Consortium"/>
            <person name="Kohler A."/>
            <person name="Kuo A."/>
            <person name="Nagy L.G."/>
            <person name="Floudas D."/>
            <person name="Copeland A."/>
            <person name="Barry K.W."/>
            <person name="Cichocki N."/>
            <person name="Veneault-Fourrey C."/>
            <person name="LaButti K."/>
            <person name="Lindquist E.A."/>
            <person name="Lipzen A."/>
            <person name="Lundell T."/>
            <person name="Morin E."/>
            <person name="Murat C."/>
            <person name="Riley R."/>
            <person name="Ohm R."/>
            <person name="Sun H."/>
            <person name="Tunlid A."/>
            <person name="Henrissat B."/>
            <person name="Grigoriev I.V."/>
            <person name="Hibbett D.S."/>
            <person name="Martin F."/>
        </authorList>
    </citation>
    <scope>NUCLEOTIDE SEQUENCE [LARGE SCALE GENOMIC DNA]</scope>
    <source>
        <strain evidence="2 3">FD-317 M1</strain>
    </source>
</reference>
<keyword evidence="3" id="KW-1185">Reference proteome</keyword>
<proteinExistence type="predicted"/>
<feature type="transmembrane region" description="Helical" evidence="1">
    <location>
        <begin position="33"/>
        <end position="53"/>
    </location>
</feature>
<protein>
    <submittedName>
        <fullName evidence="2">Uncharacterized protein</fullName>
    </submittedName>
</protein>
<keyword evidence="1" id="KW-0812">Transmembrane</keyword>